<protein>
    <submittedName>
        <fullName evidence="1">Uncharacterized protein</fullName>
    </submittedName>
</protein>
<name>A0A4Z1FZD8_9HELO</name>
<keyword evidence="2" id="KW-1185">Reference proteome</keyword>
<reference evidence="1 2" key="1">
    <citation type="submission" date="2017-12" db="EMBL/GenBank/DDBJ databases">
        <title>Comparative genomics of Botrytis spp.</title>
        <authorList>
            <person name="Valero-Jimenez C.A."/>
            <person name="Tapia P."/>
            <person name="Veloso J."/>
            <person name="Silva-Moreno E."/>
            <person name="Staats M."/>
            <person name="Valdes J.H."/>
            <person name="Van Kan J.A.L."/>
        </authorList>
    </citation>
    <scope>NUCLEOTIDE SEQUENCE [LARGE SCALE GENOMIC DNA]</scope>
    <source>
        <strain evidence="1 2">Bp0003</strain>
    </source>
</reference>
<dbReference type="Proteomes" id="UP000297910">
    <property type="component" value="Unassembled WGS sequence"/>
</dbReference>
<evidence type="ECO:0000313" key="1">
    <source>
        <dbReference type="EMBL" id="TGO29905.1"/>
    </source>
</evidence>
<proteinExistence type="predicted"/>
<organism evidence="1 2">
    <name type="scientific">Botrytis paeoniae</name>
    <dbReference type="NCBI Taxonomy" id="278948"/>
    <lineage>
        <taxon>Eukaryota</taxon>
        <taxon>Fungi</taxon>
        <taxon>Dikarya</taxon>
        <taxon>Ascomycota</taxon>
        <taxon>Pezizomycotina</taxon>
        <taxon>Leotiomycetes</taxon>
        <taxon>Helotiales</taxon>
        <taxon>Sclerotiniaceae</taxon>
        <taxon>Botrytis</taxon>
    </lineage>
</organism>
<accession>A0A4Z1FZD8</accession>
<dbReference type="AlphaFoldDB" id="A0A4Z1FZD8"/>
<evidence type="ECO:0000313" key="2">
    <source>
        <dbReference type="Proteomes" id="UP000297910"/>
    </source>
</evidence>
<gene>
    <name evidence="1" type="ORF">BPAE_0010g00720</name>
</gene>
<dbReference type="EMBL" id="PQXI01000010">
    <property type="protein sequence ID" value="TGO29905.1"/>
    <property type="molecule type" value="Genomic_DNA"/>
</dbReference>
<comment type="caution">
    <text evidence="1">The sequence shown here is derived from an EMBL/GenBank/DDBJ whole genome shotgun (WGS) entry which is preliminary data.</text>
</comment>
<sequence length="108" mass="12100">MSGDSLYIIPEWNNQRPSPPFKHRLEGQPIFLERGTIDSGGTEAVALTVDLASLPDHSTLADEFLRKHAEDKLSSFKYLPITDVKHVLDAGEVPEDARNFKGKMSHRN</sequence>